<dbReference type="Gene3D" id="3.40.50.300">
    <property type="entry name" value="P-loop containing nucleotide triphosphate hydrolases"/>
    <property type="match status" value="1"/>
</dbReference>
<keyword evidence="3 8" id="KW-0545">Nucleotide biosynthesis</keyword>
<evidence type="ECO:0000256" key="5">
    <source>
        <dbReference type="ARBA" id="ARBA00022777"/>
    </source>
</evidence>
<keyword evidence="4 8" id="KW-0547">Nucleotide-binding</keyword>
<accession>A0A1G2HUN6</accession>
<dbReference type="Pfam" id="PF02223">
    <property type="entry name" value="Thymidylate_kin"/>
    <property type="match status" value="1"/>
</dbReference>
<reference evidence="10 11" key="1">
    <citation type="journal article" date="2016" name="Nat. Commun.">
        <title>Thousands of microbial genomes shed light on interconnected biogeochemical processes in an aquifer system.</title>
        <authorList>
            <person name="Anantharaman K."/>
            <person name="Brown C.T."/>
            <person name="Hug L.A."/>
            <person name="Sharon I."/>
            <person name="Castelle C.J."/>
            <person name="Probst A.J."/>
            <person name="Thomas B.C."/>
            <person name="Singh A."/>
            <person name="Wilkins M.J."/>
            <person name="Karaoz U."/>
            <person name="Brodie E.L."/>
            <person name="Williams K.H."/>
            <person name="Hubbard S.S."/>
            <person name="Banfield J.F."/>
        </authorList>
    </citation>
    <scope>NUCLEOTIDE SEQUENCE [LARGE SCALE GENOMIC DNA]</scope>
</reference>
<evidence type="ECO:0000313" key="11">
    <source>
        <dbReference type="Proteomes" id="UP000178774"/>
    </source>
</evidence>
<comment type="caution">
    <text evidence="10">The sequence shown here is derived from an EMBL/GenBank/DDBJ whole genome shotgun (WGS) entry which is preliminary data.</text>
</comment>
<dbReference type="EMBL" id="MHOP01000008">
    <property type="protein sequence ID" value="OGZ66187.1"/>
    <property type="molecule type" value="Genomic_DNA"/>
</dbReference>
<dbReference type="PANTHER" id="PTHR10344:SF4">
    <property type="entry name" value="UMP-CMP KINASE 2, MITOCHONDRIAL"/>
    <property type="match status" value="1"/>
</dbReference>
<evidence type="ECO:0000256" key="8">
    <source>
        <dbReference type="HAMAP-Rule" id="MF_00165"/>
    </source>
</evidence>
<evidence type="ECO:0000256" key="2">
    <source>
        <dbReference type="ARBA" id="ARBA00022679"/>
    </source>
</evidence>
<dbReference type="NCBIfam" id="TIGR00041">
    <property type="entry name" value="DTMP_kinase"/>
    <property type="match status" value="1"/>
</dbReference>
<dbReference type="HAMAP" id="MF_00165">
    <property type="entry name" value="Thymidylate_kinase"/>
    <property type="match status" value="1"/>
</dbReference>
<feature type="binding site" evidence="8">
    <location>
        <begin position="15"/>
        <end position="22"/>
    </location>
    <ligand>
        <name>ATP</name>
        <dbReference type="ChEBI" id="CHEBI:30616"/>
    </ligand>
</feature>
<dbReference type="InterPro" id="IPR018094">
    <property type="entry name" value="Thymidylate_kinase"/>
</dbReference>
<proteinExistence type="inferred from homology"/>
<evidence type="ECO:0000259" key="9">
    <source>
        <dbReference type="Pfam" id="PF02223"/>
    </source>
</evidence>
<dbReference type="AlphaFoldDB" id="A0A1G2HUN6"/>
<name>A0A1G2HUN6_9BACT</name>
<dbReference type="GO" id="GO:0004798">
    <property type="term" value="F:dTMP kinase activity"/>
    <property type="evidence" value="ECO:0007669"/>
    <property type="project" value="UniProtKB-UniRule"/>
</dbReference>
<evidence type="ECO:0000313" key="10">
    <source>
        <dbReference type="EMBL" id="OGZ66187.1"/>
    </source>
</evidence>
<dbReference type="EC" id="2.7.4.9" evidence="8"/>
<feature type="domain" description="Thymidylate kinase-like" evidence="9">
    <location>
        <begin position="13"/>
        <end position="195"/>
    </location>
</feature>
<organism evidence="10 11">
    <name type="scientific">Candidatus Staskawiczbacteria bacterium RIFCSPHIGHO2_01_FULL_41_41</name>
    <dbReference type="NCBI Taxonomy" id="1802203"/>
    <lineage>
        <taxon>Bacteria</taxon>
        <taxon>Candidatus Staskawicziibacteriota</taxon>
    </lineage>
</organism>
<dbReference type="GO" id="GO:0005524">
    <property type="term" value="F:ATP binding"/>
    <property type="evidence" value="ECO:0007669"/>
    <property type="project" value="UniProtKB-UniRule"/>
</dbReference>
<evidence type="ECO:0000256" key="7">
    <source>
        <dbReference type="ARBA" id="ARBA00048743"/>
    </source>
</evidence>
<dbReference type="GO" id="GO:0006227">
    <property type="term" value="P:dUDP biosynthetic process"/>
    <property type="evidence" value="ECO:0007669"/>
    <property type="project" value="TreeGrafter"/>
</dbReference>
<evidence type="ECO:0000256" key="4">
    <source>
        <dbReference type="ARBA" id="ARBA00022741"/>
    </source>
</evidence>
<dbReference type="GO" id="GO:0006233">
    <property type="term" value="P:dTDP biosynthetic process"/>
    <property type="evidence" value="ECO:0007669"/>
    <property type="project" value="InterPro"/>
</dbReference>
<dbReference type="SUPFAM" id="SSF52540">
    <property type="entry name" value="P-loop containing nucleoside triphosphate hydrolases"/>
    <property type="match status" value="1"/>
</dbReference>
<evidence type="ECO:0000256" key="6">
    <source>
        <dbReference type="ARBA" id="ARBA00022840"/>
    </source>
</evidence>
<keyword evidence="6 8" id="KW-0067">ATP-binding</keyword>
<dbReference type="InterPro" id="IPR039430">
    <property type="entry name" value="Thymidylate_kin-like_dom"/>
</dbReference>
<gene>
    <name evidence="8" type="primary">tmk</name>
    <name evidence="10" type="ORF">A2822_04130</name>
</gene>
<sequence length="203" mass="23129">MIKHNYPGKFIVIEGLDGSGKSAQVDLLADFLTQKGKEAILKNEPTTESEAGVKIRKILKGEIKAEPMERQKLFVQDRTEHLENKIIPALKEGKFVVCSRYAFSTIAYGYSDGLDENLLIEMNKDFLLPDATIVIDVSPAECIKRIEKRGQAKELFEKEKKLIKVNEIYKKLPEIFENIFIIDGEKPIEEVSEQIRNVVSKFL</sequence>
<dbReference type="InterPro" id="IPR027417">
    <property type="entry name" value="P-loop_NTPase"/>
</dbReference>
<dbReference type="CDD" id="cd01672">
    <property type="entry name" value="TMPK"/>
    <property type="match status" value="1"/>
</dbReference>
<dbReference type="GO" id="GO:0005737">
    <property type="term" value="C:cytoplasm"/>
    <property type="evidence" value="ECO:0007669"/>
    <property type="project" value="TreeGrafter"/>
</dbReference>
<protein>
    <recommendedName>
        <fullName evidence="8">Thymidylate kinase</fullName>
        <ecNumber evidence="8">2.7.4.9</ecNumber>
    </recommendedName>
    <alternativeName>
        <fullName evidence="8">dTMP kinase</fullName>
    </alternativeName>
</protein>
<keyword evidence="5 8" id="KW-0418">Kinase</keyword>
<keyword evidence="2 8" id="KW-0808">Transferase</keyword>
<comment type="function">
    <text evidence="8">Phosphorylation of dTMP to form dTDP in both de novo and salvage pathways of dTTP synthesis.</text>
</comment>
<comment type="similarity">
    <text evidence="1 8">Belongs to the thymidylate kinase family.</text>
</comment>
<comment type="catalytic activity">
    <reaction evidence="7 8">
        <text>dTMP + ATP = dTDP + ADP</text>
        <dbReference type="Rhea" id="RHEA:13517"/>
        <dbReference type="ChEBI" id="CHEBI:30616"/>
        <dbReference type="ChEBI" id="CHEBI:58369"/>
        <dbReference type="ChEBI" id="CHEBI:63528"/>
        <dbReference type="ChEBI" id="CHEBI:456216"/>
        <dbReference type="EC" id="2.7.4.9"/>
    </reaction>
</comment>
<evidence type="ECO:0000256" key="3">
    <source>
        <dbReference type="ARBA" id="ARBA00022727"/>
    </source>
</evidence>
<dbReference type="Proteomes" id="UP000178774">
    <property type="component" value="Unassembled WGS sequence"/>
</dbReference>
<dbReference type="GO" id="GO:0006235">
    <property type="term" value="P:dTTP biosynthetic process"/>
    <property type="evidence" value="ECO:0007669"/>
    <property type="project" value="UniProtKB-UniRule"/>
</dbReference>
<evidence type="ECO:0000256" key="1">
    <source>
        <dbReference type="ARBA" id="ARBA00009776"/>
    </source>
</evidence>
<dbReference type="PANTHER" id="PTHR10344">
    <property type="entry name" value="THYMIDYLATE KINASE"/>
    <property type="match status" value="1"/>
</dbReference>